<keyword evidence="3 5" id="KW-0067">ATP-binding</keyword>
<evidence type="ECO:0000313" key="6">
    <source>
        <dbReference type="Proteomes" id="UP000315454"/>
    </source>
</evidence>
<evidence type="ECO:0000256" key="2">
    <source>
        <dbReference type="ARBA" id="ARBA00022741"/>
    </source>
</evidence>
<dbReference type="PANTHER" id="PTHR45772:SF10">
    <property type="entry name" value="LIPOPOLYSACCHARIDE EXPORT SYSTEM ATP-BINDING PROTEIN LPTB"/>
    <property type="match status" value="1"/>
</dbReference>
<keyword evidence="2" id="KW-0547">Nucleotide-binding</keyword>
<protein>
    <submittedName>
        <fullName evidence="5">ATP-binding cassette domain-containing protein</fullName>
    </submittedName>
</protein>
<dbReference type="Pfam" id="PF00005">
    <property type="entry name" value="ABC_tran"/>
    <property type="match status" value="1"/>
</dbReference>
<dbReference type="InterPro" id="IPR051120">
    <property type="entry name" value="ABC_AA/LPS_Transport"/>
</dbReference>
<feature type="domain" description="ABC transporter" evidence="4">
    <location>
        <begin position="1"/>
        <end position="88"/>
    </location>
</feature>
<dbReference type="InterPro" id="IPR027417">
    <property type="entry name" value="P-loop_NTPase"/>
</dbReference>
<dbReference type="AlphaFoldDB" id="A0A524RVB3"/>
<dbReference type="Gene3D" id="3.40.50.300">
    <property type="entry name" value="P-loop containing nucleotide triphosphate hydrolases"/>
    <property type="match status" value="1"/>
</dbReference>
<feature type="non-terminal residue" evidence="5">
    <location>
        <position position="1"/>
    </location>
</feature>
<sequence length="163" mass="18391">GYLPQEASIFRNLTVRQNLLLVMNYHRILGERQKKLLSSLIKEFNLESFIDRRGAQLSGGERRRAEVARALATSVKGPDYLLLDEPFAGVDPLSVHDLQQLILALKPRNIGILITDHNVRETLTITDHAYILTDGTLLATGTSDRITADPLVRQYYLGEKFSF</sequence>
<name>A0A524RVB3_9CHRO</name>
<dbReference type="GO" id="GO:0016887">
    <property type="term" value="F:ATP hydrolysis activity"/>
    <property type="evidence" value="ECO:0007669"/>
    <property type="project" value="InterPro"/>
</dbReference>
<proteinExistence type="predicted"/>
<dbReference type="GO" id="GO:0005886">
    <property type="term" value="C:plasma membrane"/>
    <property type="evidence" value="ECO:0007669"/>
    <property type="project" value="TreeGrafter"/>
</dbReference>
<keyword evidence="1" id="KW-0813">Transport</keyword>
<comment type="caution">
    <text evidence="5">The sequence shown here is derived from an EMBL/GenBank/DDBJ whole genome shotgun (WGS) entry which is preliminary data.</text>
</comment>
<organism evidence="5 6">
    <name type="scientific">Aphanocapsa feldmannii 277cI</name>
    <dbReference type="NCBI Taxonomy" id="2507554"/>
    <lineage>
        <taxon>Bacteria</taxon>
        <taxon>Bacillati</taxon>
        <taxon>Cyanobacteriota</taxon>
        <taxon>Cyanophyceae</taxon>
        <taxon>Oscillatoriophycideae</taxon>
        <taxon>Chroococcales</taxon>
        <taxon>Microcystaceae</taxon>
        <taxon>Aphanocapsa</taxon>
    </lineage>
</organism>
<dbReference type="PANTHER" id="PTHR45772">
    <property type="entry name" value="CONSERVED COMPONENT OF ABC TRANSPORTER FOR NATURAL AMINO ACIDS-RELATED"/>
    <property type="match status" value="1"/>
</dbReference>
<evidence type="ECO:0000256" key="3">
    <source>
        <dbReference type="ARBA" id="ARBA00022840"/>
    </source>
</evidence>
<evidence type="ECO:0000256" key="1">
    <source>
        <dbReference type="ARBA" id="ARBA00022448"/>
    </source>
</evidence>
<accession>A0A524RVB3</accession>
<dbReference type="EMBL" id="SRMN01000011">
    <property type="protein sequence ID" value="TGH27303.1"/>
    <property type="molecule type" value="Genomic_DNA"/>
</dbReference>
<dbReference type="InterPro" id="IPR003439">
    <property type="entry name" value="ABC_transporter-like_ATP-bd"/>
</dbReference>
<evidence type="ECO:0000313" key="5">
    <source>
        <dbReference type="EMBL" id="TGH27303.1"/>
    </source>
</evidence>
<gene>
    <name evidence="5" type="ORF">ERJ68_01215</name>
</gene>
<dbReference type="Proteomes" id="UP000315454">
    <property type="component" value="Unassembled WGS sequence"/>
</dbReference>
<evidence type="ECO:0000259" key="4">
    <source>
        <dbReference type="Pfam" id="PF00005"/>
    </source>
</evidence>
<dbReference type="GO" id="GO:0005524">
    <property type="term" value="F:ATP binding"/>
    <property type="evidence" value="ECO:0007669"/>
    <property type="project" value="UniProtKB-KW"/>
</dbReference>
<reference evidence="5 6" key="1">
    <citation type="journal article" date="2019" name="mSystems">
        <title>Life at home and on the roam: Genomic adaptions reflect the dual lifestyle of an intracellular, facultative symbiont.</title>
        <authorList>
            <person name="Burgsdorf I."/>
        </authorList>
    </citation>
    <scope>NUCLEOTIDE SEQUENCE [LARGE SCALE GENOMIC DNA]</scope>
    <source>
        <strain evidence="5">277cI</strain>
    </source>
</reference>
<dbReference type="SUPFAM" id="SSF52540">
    <property type="entry name" value="P-loop containing nucleoside triphosphate hydrolases"/>
    <property type="match status" value="1"/>
</dbReference>